<dbReference type="AlphaFoldDB" id="A0A9D4UC96"/>
<dbReference type="EMBL" id="JABFUD020000019">
    <property type="protein sequence ID" value="KAI5065132.1"/>
    <property type="molecule type" value="Genomic_DNA"/>
</dbReference>
<sequence length="169" mass="18763">MSPLPCVSSLSRGCASTFVKCYVWDGLSSHGTSLIILLGEQAAKATWIFVCVFEILTIQLPKQIVAMICHHRRCCWFSLSVTLYRGAEQPCSGSVMLGFLQRSISSRFSVLSLSFLLICSDELVGKRGLRCSRQKRLKLDPELVSGFQPLQQAVLVQVKHRVVLGTNMI</sequence>
<dbReference type="Proteomes" id="UP000886520">
    <property type="component" value="Chromosome 19"/>
</dbReference>
<reference evidence="1" key="1">
    <citation type="submission" date="2021-01" db="EMBL/GenBank/DDBJ databases">
        <title>Adiantum capillus-veneris genome.</title>
        <authorList>
            <person name="Fang Y."/>
            <person name="Liao Q."/>
        </authorList>
    </citation>
    <scope>NUCLEOTIDE SEQUENCE</scope>
    <source>
        <strain evidence="1">H3</strain>
        <tissue evidence="1">Leaf</tissue>
    </source>
</reference>
<organism evidence="1 2">
    <name type="scientific">Adiantum capillus-veneris</name>
    <name type="common">Maidenhair fern</name>
    <dbReference type="NCBI Taxonomy" id="13818"/>
    <lineage>
        <taxon>Eukaryota</taxon>
        <taxon>Viridiplantae</taxon>
        <taxon>Streptophyta</taxon>
        <taxon>Embryophyta</taxon>
        <taxon>Tracheophyta</taxon>
        <taxon>Polypodiopsida</taxon>
        <taxon>Polypodiidae</taxon>
        <taxon>Polypodiales</taxon>
        <taxon>Pteridineae</taxon>
        <taxon>Pteridaceae</taxon>
        <taxon>Vittarioideae</taxon>
        <taxon>Adiantum</taxon>
    </lineage>
</organism>
<accession>A0A9D4UC96</accession>
<protein>
    <submittedName>
        <fullName evidence="1">Uncharacterized protein</fullName>
    </submittedName>
</protein>
<comment type="caution">
    <text evidence="1">The sequence shown here is derived from an EMBL/GenBank/DDBJ whole genome shotgun (WGS) entry which is preliminary data.</text>
</comment>
<evidence type="ECO:0000313" key="2">
    <source>
        <dbReference type="Proteomes" id="UP000886520"/>
    </source>
</evidence>
<name>A0A9D4UC96_ADICA</name>
<proteinExistence type="predicted"/>
<evidence type="ECO:0000313" key="1">
    <source>
        <dbReference type="EMBL" id="KAI5065132.1"/>
    </source>
</evidence>
<keyword evidence="2" id="KW-1185">Reference proteome</keyword>
<gene>
    <name evidence="1" type="ORF">GOP47_0019827</name>
</gene>